<comment type="caution">
    <text evidence="1">The sequence shown here is derived from an EMBL/GenBank/DDBJ whole genome shotgun (WGS) entry which is preliminary data.</text>
</comment>
<keyword evidence="2" id="KW-1185">Reference proteome</keyword>
<gene>
    <name evidence="1" type="ORF">OUZ56_000694</name>
</gene>
<dbReference type="Proteomes" id="UP001234178">
    <property type="component" value="Unassembled WGS sequence"/>
</dbReference>
<evidence type="ECO:0000313" key="1">
    <source>
        <dbReference type="EMBL" id="KAK4018649.1"/>
    </source>
</evidence>
<name>A0ABR0A0G8_9CRUS</name>
<dbReference type="EMBL" id="JAOYFB010000036">
    <property type="protein sequence ID" value="KAK4018649.1"/>
    <property type="molecule type" value="Genomic_DNA"/>
</dbReference>
<organism evidence="1 2">
    <name type="scientific">Daphnia magna</name>
    <dbReference type="NCBI Taxonomy" id="35525"/>
    <lineage>
        <taxon>Eukaryota</taxon>
        <taxon>Metazoa</taxon>
        <taxon>Ecdysozoa</taxon>
        <taxon>Arthropoda</taxon>
        <taxon>Crustacea</taxon>
        <taxon>Branchiopoda</taxon>
        <taxon>Diplostraca</taxon>
        <taxon>Cladocera</taxon>
        <taxon>Anomopoda</taxon>
        <taxon>Daphniidae</taxon>
        <taxon>Daphnia</taxon>
    </lineage>
</organism>
<reference evidence="1 2" key="1">
    <citation type="journal article" date="2023" name="Nucleic Acids Res.">
        <title>The hologenome of Daphnia magna reveals possible DNA methylation and microbiome-mediated evolution of the host genome.</title>
        <authorList>
            <person name="Chaturvedi A."/>
            <person name="Li X."/>
            <person name="Dhandapani V."/>
            <person name="Marshall H."/>
            <person name="Kissane S."/>
            <person name="Cuenca-Cambronero M."/>
            <person name="Asole G."/>
            <person name="Calvet F."/>
            <person name="Ruiz-Romero M."/>
            <person name="Marangio P."/>
            <person name="Guigo R."/>
            <person name="Rago D."/>
            <person name="Mirbahai L."/>
            <person name="Eastwood N."/>
            <person name="Colbourne J.K."/>
            <person name="Zhou J."/>
            <person name="Mallon E."/>
            <person name="Orsini L."/>
        </authorList>
    </citation>
    <scope>NUCLEOTIDE SEQUENCE [LARGE SCALE GENOMIC DNA]</scope>
    <source>
        <strain evidence="1">LRV0_1</strain>
    </source>
</reference>
<sequence length="258" mass="29117">MEKGAGDSCFEESNTMATLDAIVTTDTVKINQKSPSGLLLTLFHSLLMQSPALWKGERKKERKPQEENNSFNRIACPSTIPFVVAAAPCWPKINLPISSCNTICSIFNQHRESDKSKTESANPKKPKGMEWIEMKGYAQSPSKDAYTHTYRFTHTHSFALLKRRENCKEAVNCQRTCYVQAGFKVWREIGPTKRFSSALLRMDAACPVERGPAFVFGANCRRADGRSLAKHMEHVCCCEFEKEKKEIRKSVRKENGTG</sequence>
<evidence type="ECO:0000313" key="2">
    <source>
        <dbReference type="Proteomes" id="UP001234178"/>
    </source>
</evidence>
<accession>A0ABR0A0G8</accession>
<protein>
    <submittedName>
        <fullName evidence="1">Uncharacterized protein</fullName>
    </submittedName>
</protein>
<proteinExistence type="predicted"/>